<keyword evidence="8" id="KW-1015">Disulfide bond</keyword>
<comment type="similarity">
    <text evidence="2">Belongs to the G-protein coupled receptor 2 family. Mth subfamily.</text>
</comment>
<keyword evidence="3" id="KW-1003">Cell membrane</keyword>
<dbReference type="PANTHER" id="PTHR47154">
    <property type="entry name" value="G-PROTEIN COUPLED RECEPTOR MTH-RELATED"/>
    <property type="match status" value="1"/>
</dbReference>
<evidence type="ECO:0000313" key="14">
    <source>
        <dbReference type="EMBL" id="KNC26851.1"/>
    </source>
</evidence>
<feature type="transmembrane region" description="Helical" evidence="12">
    <location>
        <begin position="216"/>
        <end position="237"/>
    </location>
</feature>
<accession>A0A0L0C3N4</accession>
<evidence type="ECO:0000259" key="13">
    <source>
        <dbReference type="Pfam" id="PF06652"/>
    </source>
</evidence>
<evidence type="ECO:0000256" key="9">
    <source>
        <dbReference type="ARBA" id="ARBA00023170"/>
    </source>
</evidence>
<keyword evidence="10" id="KW-0325">Glycoprotein</keyword>
<evidence type="ECO:0000256" key="11">
    <source>
        <dbReference type="ARBA" id="ARBA00023224"/>
    </source>
</evidence>
<evidence type="ECO:0000256" key="10">
    <source>
        <dbReference type="ARBA" id="ARBA00023180"/>
    </source>
</evidence>
<feature type="transmembrane region" description="Helical" evidence="12">
    <location>
        <begin position="243"/>
        <end position="269"/>
    </location>
</feature>
<dbReference type="InterPro" id="IPR044860">
    <property type="entry name" value="Methusela_ecto_dom_1"/>
</dbReference>
<dbReference type="GO" id="GO:0005886">
    <property type="term" value="C:plasma membrane"/>
    <property type="evidence" value="ECO:0007669"/>
    <property type="project" value="UniProtKB-SubCell"/>
</dbReference>
<feature type="transmembrane region" description="Helical" evidence="12">
    <location>
        <begin position="185"/>
        <end position="204"/>
    </location>
</feature>
<dbReference type="InterPro" id="IPR010596">
    <property type="entry name" value="Methuselah_N_dom"/>
</dbReference>
<keyword evidence="7 12" id="KW-0472">Membrane</keyword>
<dbReference type="InterPro" id="IPR051384">
    <property type="entry name" value="Mth_GPCR"/>
</dbReference>
<organism evidence="14 15">
    <name type="scientific">Lucilia cuprina</name>
    <name type="common">Green bottle fly</name>
    <name type="synonym">Australian sheep blowfly</name>
    <dbReference type="NCBI Taxonomy" id="7375"/>
    <lineage>
        <taxon>Eukaryota</taxon>
        <taxon>Metazoa</taxon>
        <taxon>Ecdysozoa</taxon>
        <taxon>Arthropoda</taxon>
        <taxon>Hexapoda</taxon>
        <taxon>Insecta</taxon>
        <taxon>Pterygota</taxon>
        <taxon>Neoptera</taxon>
        <taxon>Endopterygota</taxon>
        <taxon>Diptera</taxon>
        <taxon>Brachycera</taxon>
        <taxon>Muscomorpha</taxon>
        <taxon>Oestroidea</taxon>
        <taxon>Calliphoridae</taxon>
        <taxon>Luciliinae</taxon>
        <taxon>Lucilia</taxon>
    </lineage>
</organism>
<comment type="subcellular location">
    <subcellularLocation>
        <location evidence="1">Cell membrane</location>
        <topology evidence="1">Multi-pass membrane protein</topology>
    </subcellularLocation>
</comment>
<dbReference type="GO" id="GO:0008528">
    <property type="term" value="F:G protein-coupled peptide receptor activity"/>
    <property type="evidence" value="ECO:0007669"/>
    <property type="project" value="TreeGrafter"/>
</dbReference>
<keyword evidence="9" id="KW-0675">Receptor</keyword>
<keyword evidence="15" id="KW-1185">Reference proteome</keyword>
<dbReference type="OrthoDB" id="10302793at2759"/>
<keyword evidence="5 12" id="KW-1133">Transmembrane helix</keyword>
<feature type="domain" description="Methuselah N-terminal" evidence="13">
    <location>
        <begin position="22"/>
        <end position="171"/>
    </location>
</feature>
<reference evidence="14 15" key="1">
    <citation type="journal article" date="2015" name="Nat. Commun.">
        <title>Lucilia cuprina genome unlocks parasitic fly biology to underpin future interventions.</title>
        <authorList>
            <person name="Anstead C.A."/>
            <person name="Korhonen P.K."/>
            <person name="Young N.D."/>
            <person name="Hall R.S."/>
            <person name="Jex A.R."/>
            <person name="Murali S.C."/>
            <person name="Hughes D.S."/>
            <person name="Lee S.F."/>
            <person name="Perry T."/>
            <person name="Stroehlein A.J."/>
            <person name="Ansell B.R."/>
            <person name="Breugelmans B."/>
            <person name="Hofmann A."/>
            <person name="Qu J."/>
            <person name="Dugan S."/>
            <person name="Lee S.L."/>
            <person name="Chao H."/>
            <person name="Dinh H."/>
            <person name="Han Y."/>
            <person name="Doddapaneni H.V."/>
            <person name="Worley K.C."/>
            <person name="Muzny D.M."/>
            <person name="Ioannidis P."/>
            <person name="Waterhouse R.M."/>
            <person name="Zdobnov E.M."/>
            <person name="James P.J."/>
            <person name="Bagnall N.H."/>
            <person name="Kotze A.C."/>
            <person name="Gibbs R.A."/>
            <person name="Richards S."/>
            <person name="Batterham P."/>
            <person name="Gasser R.B."/>
        </authorList>
    </citation>
    <scope>NUCLEOTIDE SEQUENCE [LARGE SCALE GENOMIC DNA]</scope>
    <source>
        <strain evidence="14 15">LS</strain>
        <tissue evidence="14">Full body</tissue>
    </source>
</reference>
<feature type="transmembrane region" description="Helical" evidence="12">
    <location>
        <begin position="330"/>
        <end position="348"/>
    </location>
</feature>
<dbReference type="Pfam" id="PF06652">
    <property type="entry name" value="Methuselah_N"/>
    <property type="match status" value="1"/>
</dbReference>
<evidence type="ECO:0000256" key="6">
    <source>
        <dbReference type="ARBA" id="ARBA00023040"/>
    </source>
</evidence>
<dbReference type="Proteomes" id="UP000037069">
    <property type="component" value="Unassembled WGS sequence"/>
</dbReference>
<evidence type="ECO:0000256" key="12">
    <source>
        <dbReference type="SAM" id="Phobius"/>
    </source>
</evidence>
<dbReference type="Gene3D" id="2.30.160.11">
    <property type="match status" value="1"/>
</dbReference>
<feature type="non-terminal residue" evidence="14">
    <location>
        <position position="375"/>
    </location>
</feature>
<evidence type="ECO:0000256" key="4">
    <source>
        <dbReference type="ARBA" id="ARBA00022692"/>
    </source>
</evidence>
<feature type="transmembrane region" description="Helical" evidence="12">
    <location>
        <begin position="281"/>
        <end position="302"/>
    </location>
</feature>
<evidence type="ECO:0000256" key="2">
    <source>
        <dbReference type="ARBA" id="ARBA00008979"/>
    </source>
</evidence>
<dbReference type="InterPro" id="IPR036272">
    <property type="entry name" value="Methuselah_N_sf"/>
</dbReference>
<protein>
    <recommendedName>
        <fullName evidence="13">Methuselah N-terminal domain-containing protein</fullName>
    </recommendedName>
</protein>
<evidence type="ECO:0000313" key="15">
    <source>
        <dbReference type="Proteomes" id="UP000037069"/>
    </source>
</evidence>
<gene>
    <name evidence="14" type="ORF">FF38_12999</name>
</gene>
<dbReference type="PANTHER" id="PTHR47154:SF2">
    <property type="entry name" value="G-PROTEIN COUPLED RECEPTOR MTH-RELATED"/>
    <property type="match status" value="1"/>
</dbReference>
<sequence>MTRSRSTVADKNMFESPRHQRETVNITNQHKFENGSISYQGIIIPPEKQVLYDAVYFMGNKTSVPLHLRGCISESDAWISLCCGLDEYYNDVRRKCERLKSKINITCKFQHFKIQEFYECWEPNVLQQISDNWTFYGQGIITQNKYMFYGEFCFSPQLMSYNSYKLNPFTCRMDDGFSKKLFNQYNLNISLLFLIPTILMNYLFKQLRIELADKLCFYYITSMTLGNAIFSILNIIYNLKGNIIVFVILGFVGYSCHIVSLLWLSVLCYDIWLEKKNPNQLTIYSLYVGLSTCLVTVFLITVKLPWVRDNIYKYTIDEICLWNADKWSALHFYGLTLLILILTCLKFAHSALMIYEIRGDEETFKNKRHLFKQKY</sequence>
<keyword evidence="11" id="KW-0807">Transducer</keyword>
<dbReference type="EMBL" id="JRES01000953">
    <property type="protein sequence ID" value="KNC26851.1"/>
    <property type="molecule type" value="Genomic_DNA"/>
</dbReference>
<proteinExistence type="inferred from homology"/>
<evidence type="ECO:0000256" key="7">
    <source>
        <dbReference type="ARBA" id="ARBA00023136"/>
    </source>
</evidence>
<evidence type="ECO:0000256" key="3">
    <source>
        <dbReference type="ARBA" id="ARBA00022475"/>
    </source>
</evidence>
<keyword evidence="4 12" id="KW-0812">Transmembrane</keyword>
<comment type="caution">
    <text evidence="14">The sequence shown here is derived from an EMBL/GenBank/DDBJ whole genome shotgun (WGS) entry which is preliminary data.</text>
</comment>
<name>A0A0L0C3N4_LUCCU</name>
<evidence type="ECO:0000256" key="5">
    <source>
        <dbReference type="ARBA" id="ARBA00022989"/>
    </source>
</evidence>
<keyword evidence="6" id="KW-0297">G-protein coupled receptor</keyword>
<evidence type="ECO:0000256" key="1">
    <source>
        <dbReference type="ARBA" id="ARBA00004651"/>
    </source>
</evidence>
<dbReference type="SUPFAM" id="SSF63877">
    <property type="entry name" value="Methuselah ectodomain"/>
    <property type="match status" value="1"/>
</dbReference>
<dbReference type="AlphaFoldDB" id="A0A0L0C3N4"/>
<evidence type="ECO:0000256" key="8">
    <source>
        <dbReference type="ARBA" id="ARBA00023157"/>
    </source>
</evidence>